<sequence>MALLFLKKKNFLKSAEMAFPEPRASGMGGGAGPPADGIRKAADASPTWPFRRRCPRSARAPVSLFQFGAAVCRYTSWRICAVSGKWAWRMP</sequence>
<accession>A0A150M6M3</accession>
<proteinExistence type="predicted"/>
<dbReference type="EMBL" id="LQYT01000036">
    <property type="protein sequence ID" value="KYD20233.1"/>
    <property type="molecule type" value="Genomic_DNA"/>
</dbReference>
<name>A0A150M6M3_9BACI</name>
<feature type="region of interest" description="Disordered" evidence="1">
    <location>
        <begin position="23"/>
        <end position="44"/>
    </location>
</feature>
<evidence type="ECO:0000256" key="1">
    <source>
        <dbReference type="SAM" id="MobiDB-lite"/>
    </source>
</evidence>
<comment type="caution">
    <text evidence="2">The sequence shown here is derived from an EMBL/GenBank/DDBJ whole genome shotgun (WGS) entry which is preliminary data.</text>
</comment>
<reference evidence="2 3" key="1">
    <citation type="submission" date="2016-01" db="EMBL/GenBank/DDBJ databases">
        <title>Draft Genome Sequences of Seven Thermophilic Sporeformers Isolated from Foods.</title>
        <authorList>
            <person name="Berendsen E.M."/>
            <person name="Wells-Bennik M.H."/>
            <person name="Krawcyk A.O."/>
            <person name="De Jong A."/>
            <person name="Holsappel S."/>
            <person name="Eijlander R.T."/>
            <person name="Kuipers O.P."/>
        </authorList>
    </citation>
    <scope>NUCLEOTIDE SEQUENCE [LARGE SCALE GENOMIC DNA]</scope>
    <source>
        <strain evidence="2 3">B4135</strain>
    </source>
</reference>
<evidence type="ECO:0000313" key="3">
    <source>
        <dbReference type="Proteomes" id="UP000075683"/>
    </source>
</evidence>
<protein>
    <submittedName>
        <fullName evidence="2">Uncharacterized protein</fullName>
    </submittedName>
</protein>
<dbReference type="AlphaFoldDB" id="A0A150M6M3"/>
<dbReference type="Proteomes" id="UP000075683">
    <property type="component" value="Unassembled WGS sequence"/>
</dbReference>
<gene>
    <name evidence="2" type="ORF">B4135_2009</name>
</gene>
<organism evidence="2 3">
    <name type="scientific">Caldibacillus debilis</name>
    <dbReference type="NCBI Taxonomy" id="301148"/>
    <lineage>
        <taxon>Bacteria</taxon>
        <taxon>Bacillati</taxon>
        <taxon>Bacillota</taxon>
        <taxon>Bacilli</taxon>
        <taxon>Bacillales</taxon>
        <taxon>Bacillaceae</taxon>
        <taxon>Caldibacillus</taxon>
    </lineage>
</organism>
<evidence type="ECO:0000313" key="2">
    <source>
        <dbReference type="EMBL" id="KYD20233.1"/>
    </source>
</evidence>
<dbReference type="STRING" id="301148.B4135_2009"/>